<keyword evidence="1" id="KW-0732">Signal</keyword>
<reference evidence="3" key="1">
    <citation type="submission" date="2016-10" db="EMBL/GenBank/DDBJ databases">
        <authorList>
            <person name="Varghese N."/>
            <person name="Submissions S."/>
        </authorList>
    </citation>
    <scope>NUCLEOTIDE SEQUENCE [LARGE SCALE GENOMIC DNA]</scope>
    <source>
        <strain evidence="3">DSM 18609</strain>
    </source>
</reference>
<sequence>MKNKTIVFLFSALVILFSFACKDNSPLKSPYEGAVGTVIAKETCNTDQSKDYWLIEIFSASSQQQQFGDKLTLNGITYTNVIKTAGLPENLKKVGQKVGFDFTIAGTATSTPNCNVTSPVIYTLKIAEFVHITPAVF</sequence>
<accession>A0A1G6ZD12</accession>
<keyword evidence="3" id="KW-1185">Reference proteome</keyword>
<dbReference type="AlphaFoldDB" id="A0A1G6ZD12"/>
<evidence type="ECO:0008006" key="4">
    <source>
        <dbReference type="Google" id="ProtNLM"/>
    </source>
</evidence>
<dbReference type="RefSeq" id="WP_090771496.1">
    <property type="nucleotide sequence ID" value="NZ_FMZH01000010.1"/>
</dbReference>
<dbReference type="Proteomes" id="UP000199455">
    <property type="component" value="Unassembled WGS sequence"/>
</dbReference>
<gene>
    <name evidence="2" type="ORF">SAMN04488024_11063</name>
</gene>
<feature type="signal peptide" evidence="1">
    <location>
        <begin position="1"/>
        <end position="20"/>
    </location>
</feature>
<name>A0A1G6ZD12_9SPHI</name>
<evidence type="ECO:0000313" key="3">
    <source>
        <dbReference type="Proteomes" id="UP000199455"/>
    </source>
</evidence>
<feature type="chain" id="PRO_5011574385" description="Lipoprotein" evidence="1">
    <location>
        <begin position="21"/>
        <end position="137"/>
    </location>
</feature>
<dbReference type="EMBL" id="FMZH01000010">
    <property type="protein sequence ID" value="SDE00549.1"/>
    <property type="molecule type" value="Genomic_DNA"/>
</dbReference>
<organism evidence="2 3">
    <name type="scientific">Pedobacter soli</name>
    <dbReference type="NCBI Taxonomy" id="390242"/>
    <lineage>
        <taxon>Bacteria</taxon>
        <taxon>Pseudomonadati</taxon>
        <taxon>Bacteroidota</taxon>
        <taxon>Sphingobacteriia</taxon>
        <taxon>Sphingobacteriales</taxon>
        <taxon>Sphingobacteriaceae</taxon>
        <taxon>Pedobacter</taxon>
    </lineage>
</organism>
<evidence type="ECO:0000256" key="1">
    <source>
        <dbReference type="SAM" id="SignalP"/>
    </source>
</evidence>
<evidence type="ECO:0000313" key="2">
    <source>
        <dbReference type="EMBL" id="SDE00549.1"/>
    </source>
</evidence>
<dbReference type="PROSITE" id="PS51257">
    <property type="entry name" value="PROKAR_LIPOPROTEIN"/>
    <property type="match status" value="1"/>
</dbReference>
<protein>
    <recommendedName>
        <fullName evidence="4">Lipoprotein</fullName>
    </recommendedName>
</protein>
<proteinExistence type="predicted"/>
<dbReference type="STRING" id="390242.SAMN04488024_11063"/>